<dbReference type="EMBL" id="MUYA01000004">
    <property type="protein sequence ID" value="OOR99757.1"/>
    <property type="molecule type" value="Genomic_DNA"/>
</dbReference>
<accession>A0A1T0AU92</accession>
<evidence type="ECO:0000313" key="1">
    <source>
        <dbReference type="EMBL" id="OOR99757.1"/>
    </source>
</evidence>
<dbReference type="STRING" id="734.B0187_02820"/>
<sequence length="67" mass="7856">MFLFGYGLRLWVSVEQNNRKERREQSAKMILSIPVEKIDFGGCQRAKFELGDNLQKFCEIYPLATEI</sequence>
<dbReference type="Proteomes" id="UP000190867">
    <property type="component" value="Unassembled WGS sequence"/>
</dbReference>
<comment type="caution">
    <text evidence="1">The sequence shown here is derived from an EMBL/GenBank/DDBJ whole genome shotgun (WGS) entry which is preliminary data.</text>
</comment>
<gene>
    <name evidence="1" type="ORF">B0187_02820</name>
</gene>
<dbReference type="RefSeq" id="WP_078236349.1">
    <property type="nucleotide sequence ID" value="NZ_MUYA01000004.1"/>
</dbReference>
<evidence type="ECO:0000313" key="2">
    <source>
        <dbReference type="Proteomes" id="UP000190867"/>
    </source>
</evidence>
<reference evidence="1 2" key="1">
    <citation type="submission" date="2017-02" db="EMBL/GenBank/DDBJ databases">
        <title>Draft genome sequence of Haemophilus paracuniculus CCUG 43573 type strain.</title>
        <authorList>
            <person name="Engstrom-Jakobsson H."/>
            <person name="Salva-Serra F."/>
            <person name="Thorell K."/>
            <person name="Gonzales-Siles L."/>
            <person name="Karlsson R."/>
            <person name="Boulund F."/>
            <person name="Engstrand L."/>
            <person name="Kristiansson E."/>
            <person name="Moore E."/>
        </authorList>
    </citation>
    <scope>NUCLEOTIDE SEQUENCE [LARGE SCALE GENOMIC DNA]</scope>
    <source>
        <strain evidence="1 2">CCUG 43573</strain>
    </source>
</reference>
<name>A0A1T0AU92_9PAST</name>
<keyword evidence="2" id="KW-1185">Reference proteome</keyword>
<proteinExistence type="predicted"/>
<dbReference type="AlphaFoldDB" id="A0A1T0AU92"/>
<protein>
    <submittedName>
        <fullName evidence="1">Uncharacterized protein</fullName>
    </submittedName>
</protein>
<organism evidence="1 2">
    <name type="scientific">Haemophilus paracuniculus</name>
    <dbReference type="NCBI Taxonomy" id="734"/>
    <lineage>
        <taxon>Bacteria</taxon>
        <taxon>Pseudomonadati</taxon>
        <taxon>Pseudomonadota</taxon>
        <taxon>Gammaproteobacteria</taxon>
        <taxon>Pasteurellales</taxon>
        <taxon>Pasteurellaceae</taxon>
        <taxon>Haemophilus</taxon>
    </lineage>
</organism>